<feature type="compositionally biased region" description="Low complexity" evidence="1">
    <location>
        <begin position="1"/>
        <end position="19"/>
    </location>
</feature>
<evidence type="ECO:0000313" key="2">
    <source>
        <dbReference type="EMBL" id="KAJ7687829.1"/>
    </source>
</evidence>
<dbReference type="Proteomes" id="UP001221757">
    <property type="component" value="Unassembled WGS sequence"/>
</dbReference>
<accession>A0AAD7GH37</accession>
<organism evidence="2 3">
    <name type="scientific">Mycena rosella</name>
    <name type="common">Pink bonnet</name>
    <name type="synonym">Agaricus rosellus</name>
    <dbReference type="NCBI Taxonomy" id="1033263"/>
    <lineage>
        <taxon>Eukaryota</taxon>
        <taxon>Fungi</taxon>
        <taxon>Dikarya</taxon>
        <taxon>Basidiomycota</taxon>
        <taxon>Agaricomycotina</taxon>
        <taxon>Agaricomycetes</taxon>
        <taxon>Agaricomycetidae</taxon>
        <taxon>Agaricales</taxon>
        <taxon>Marasmiineae</taxon>
        <taxon>Mycenaceae</taxon>
        <taxon>Mycena</taxon>
    </lineage>
</organism>
<comment type="caution">
    <text evidence="2">The sequence shown here is derived from an EMBL/GenBank/DDBJ whole genome shotgun (WGS) entry which is preliminary data.</text>
</comment>
<feature type="compositionally biased region" description="Polar residues" evidence="1">
    <location>
        <begin position="82"/>
        <end position="99"/>
    </location>
</feature>
<sequence length="236" mass="27397">MPRRPPTATQTTLRPTLTRRTSHTRHTRPNTARKSAQAPRSRRRGRRAPRRGRWCRRRRTPRRRRWRWMQTRRKKRICGTRKSGTMATTPAATSPNNFNFPDEDDKDEDDVDTRPRSASPNRLSQQPSSPVEQAKRRSNKKTPPPPTGSLRASPLARSPRRERTQSQPSAHADAPRQKGVPRQKGAPHHAATHLRPRASAKDSRPQRIRLRHHARLRKNPRKPQPENLPWTKLTAK</sequence>
<feature type="compositionally biased region" description="Basic residues" evidence="1">
    <location>
        <begin position="179"/>
        <end position="198"/>
    </location>
</feature>
<feature type="compositionally biased region" description="Basic residues" evidence="1">
    <location>
        <begin position="40"/>
        <end position="79"/>
    </location>
</feature>
<feature type="compositionally biased region" description="Acidic residues" evidence="1">
    <location>
        <begin position="101"/>
        <end position="111"/>
    </location>
</feature>
<evidence type="ECO:0000256" key="1">
    <source>
        <dbReference type="SAM" id="MobiDB-lite"/>
    </source>
</evidence>
<name>A0AAD7GH37_MYCRO</name>
<gene>
    <name evidence="2" type="ORF">B0H17DRAFT_678231</name>
</gene>
<reference evidence="2" key="1">
    <citation type="submission" date="2023-03" db="EMBL/GenBank/DDBJ databases">
        <title>Massive genome expansion in bonnet fungi (Mycena s.s.) driven by repeated elements and novel gene families across ecological guilds.</title>
        <authorList>
            <consortium name="Lawrence Berkeley National Laboratory"/>
            <person name="Harder C.B."/>
            <person name="Miyauchi S."/>
            <person name="Viragh M."/>
            <person name="Kuo A."/>
            <person name="Thoen E."/>
            <person name="Andreopoulos B."/>
            <person name="Lu D."/>
            <person name="Skrede I."/>
            <person name="Drula E."/>
            <person name="Henrissat B."/>
            <person name="Morin E."/>
            <person name="Kohler A."/>
            <person name="Barry K."/>
            <person name="LaButti K."/>
            <person name="Morin E."/>
            <person name="Salamov A."/>
            <person name="Lipzen A."/>
            <person name="Mereny Z."/>
            <person name="Hegedus B."/>
            <person name="Baldrian P."/>
            <person name="Stursova M."/>
            <person name="Weitz H."/>
            <person name="Taylor A."/>
            <person name="Grigoriev I.V."/>
            <person name="Nagy L.G."/>
            <person name="Martin F."/>
            <person name="Kauserud H."/>
        </authorList>
    </citation>
    <scope>NUCLEOTIDE SEQUENCE</scope>
    <source>
        <strain evidence="2">CBHHK067</strain>
    </source>
</reference>
<protein>
    <submittedName>
        <fullName evidence="2">Uncharacterized protein</fullName>
    </submittedName>
</protein>
<evidence type="ECO:0000313" key="3">
    <source>
        <dbReference type="Proteomes" id="UP001221757"/>
    </source>
</evidence>
<feature type="compositionally biased region" description="Polar residues" evidence="1">
    <location>
        <begin position="116"/>
        <end position="131"/>
    </location>
</feature>
<proteinExistence type="predicted"/>
<dbReference type="EMBL" id="JARKIE010000084">
    <property type="protein sequence ID" value="KAJ7687829.1"/>
    <property type="molecule type" value="Genomic_DNA"/>
</dbReference>
<dbReference type="AlphaFoldDB" id="A0AAD7GH37"/>
<feature type="compositionally biased region" description="Basic residues" evidence="1">
    <location>
        <begin position="206"/>
        <end position="221"/>
    </location>
</feature>
<keyword evidence="3" id="KW-1185">Reference proteome</keyword>
<feature type="region of interest" description="Disordered" evidence="1">
    <location>
        <begin position="1"/>
        <end position="236"/>
    </location>
</feature>